<dbReference type="InterPro" id="IPR014509">
    <property type="entry name" value="YjdF-like"/>
</dbReference>
<dbReference type="Pfam" id="PF09997">
    <property type="entry name" value="DUF2238"/>
    <property type="match status" value="1"/>
</dbReference>
<evidence type="ECO:0000313" key="3">
    <source>
        <dbReference type="Proteomes" id="UP000346198"/>
    </source>
</evidence>
<gene>
    <name evidence="2" type="ORF">SCARR_01908</name>
</gene>
<dbReference type="EMBL" id="CAAHFH010000001">
    <property type="protein sequence ID" value="VGO19848.1"/>
    <property type="molecule type" value="Genomic_DNA"/>
</dbReference>
<reference evidence="2 3" key="1">
    <citation type="submission" date="2019-04" db="EMBL/GenBank/DDBJ databases">
        <authorList>
            <person name="Van Vliet M D."/>
        </authorList>
    </citation>
    <scope>NUCLEOTIDE SEQUENCE [LARGE SCALE GENOMIC DNA]</scope>
    <source>
        <strain evidence="2 3">F21</strain>
    </source>
</reference>
<keyword evidence="1" id="KW-0812">Transmembrane</keyword>
<protein>
    <recommendedName>
        <fullName evidence="4">VanZ-like domain-containing protein</fullName>
    </recommendedName>
</protein>
<keyword evidence="1" id="KW-1133">Transmembrane helix</keyword>
<proteinExistence type="predicted"/>
<keyword evidence="1" id="KW-0472">Membrane</keyword>
<evidence type="ECO:0000313" key="2">
    <source>
        <dbReference type="EMBL" id="VGO19848.1"/>
    </source>
</evidence>
<dbReference type="AlphaFoldDB" id="A0A6C2UI95"/>
<evidence type="ECO:0000256" key="1">
    <source>
        <dbReference type="SAM" id="Phobius"/>
    </source>
</evidence>
<feature type="transmembrane region" description="Helical" evidence="1">
    <location>
        <begin position="7"/>
        <end position="26"/>
    </location>
</feature>
<feature type="transmembrane region" description="Helical" evidence="1">
    <location>
        <begin position="111"/>
        <end position="131"/>
    </location>
</feature>
<sequence length="141" mass="15579">MKKLLKLFFQTGSWTLAAVLIMHAVVRFTGYREQLDWLMHYSGGLAIAVFMYCTIALSKKWLGDLSKMGHLLFAFCAGCAVALFWDIGEFASDQILGTHVQDSLHETMMDLVYGALGVCTVIAIQGCRLLLSTPTAPSRRG</sequence>
<evidence type="ECO:0008006" key="4">
    <source>
        <dbReference type="Google" id="ProtNLM"/>
    </source>
</evidence>
<feature type="transmembrane region" description="Helical" evidence="1">
    <location>
        <begin position="38"/>
        <end position="58"/>
    </location>
</feature>
<keyword evidence="3" id="KW-1185">Reference proteome</keyword>
<dbReference type="Proteomes" id="UP000346198">
    <property type="component" value="Unassembled WGS sequence"/>
</dbReference>
<feature type="transmembrane region" description="Helical" evidence="1">
    <location>
        <begin position="70"/>
        <end position="91"/>
    </location>
</feature>
<accession>A0A6C2UI95</accession>
<name>A0A6C2UI95_9BACT</name>
<organism evidence="2 3">
    <name type="scientific">Pontiella sulfatireligans</name>
    <dbReference type="NCBI Taxonomy" id="2750658"/>
    <lineage>
        <taxon>Bacteria</taxon>
        <taxon>Pseudomonadati</taxon>
        <taxon>Kiritimatiellota</taxon>
        <taxon>Kiritimatiellia</taxon>
        <taxon>Kiritimatiellales</taxon>
        <taxon>Pontiellaceae</taxon>
        <taxon>Pontiella</taxon>
    </lineage>
</organism>
<dbReference type="RefSeq" id="WP_136061320.1">
    <property type="nucleotide sequence ID" value="NZ_CAAHFH010000001.1"/>
</dbReference>